<sequence length="224" mass="23661">MSAQHMLEQLFKSGLSLLDGKSGGRGPDWRQIGGGAAAGGALGLLLGSKRGRSFGGKALKYGSLAALGAVAYKAYQSWQAQQAQQGQQQQPPAAQPAALAAPSQNPAPQEQHGRALLQAMIGAAKADGHLDARERGLLETELQRLQAEPALRQWMEAELARPLDPAQVAQAASSPELAAEMYLASLLVADETSFMERAYLDELARQLRLPSGLKAELEAQALVS</sequence>
<feature type="region of interest" description="Disordered" evidence="1">
    <location>
        <begin position="83"/>
        <end position="112"/>
    </location>
</feature>
<dbReference type="EMBL" id="POSP01000003">
    <property type="protein sequence ID" value="PND37852.1"/>
    <property type="molecule type" value="Genomic_DNA"/>
</dbReference>
<dbReference type="InterPro" id="IPR007486">
    <property type="entry name" value="YebE"/>
</dbReference>
<organism evidence="2 3">
    <name type="scientific">Kinneretia aquatilis</name>
    <dbReference type="NCBI Taxonomy" id="2070761"/>
    <lineage>
        <taxon>Bacteria</taxon>
        <taxon>Pseudomonadati</taxon>
        <taxon>Pseudomonadota</taxon>
        <taxon>Betaproteobacteria</taxon>
        <taxon>Burkholderiales</taxon>
        <taxon>Sphaerotilaceae</taxon>
        <taxon>Roseateles</taxon>
    </lineage>
</organism>
<protein>
    <submittedName>
        <fullName evidence="2">DUF533 domain-containing protein</fullName>
    </submittedName>
</protein>
<dbReference type="InterPro" id="IPR029024">
    <property type="entry name" value="TerB-like"/>
</dbReference>
<gene>
    <name evidence="2" type="ORF">C1O66_10160</name>
</gene>
<name>A0A2N8KWR9_9BURK</name>
<dbReference type="Proteomes" id="UP000235916">
    <property type="component" value="Unassembled WGS sequence"/>
</dbReference>
<dbReference type="Gene3D" id="1.10.3680.10">
    <property type="entry name" value="TerB-like"/>
    <property type="match status" value="1"/>
</dbReference>
<dbReference type="CDD" id="cd07178">
    <property type="entry name" value="terB_like_YebE"/>
    <property type="match status" value="1"/>
</dbReference>
<evidence type="ECO:0000313" key="2">
    <source>
        <dbReference type="EMBL" id="PND37852.1"/>
    </source>
</evidence>
<proteinExistence type="predicted"/>
<dbReference type="OrthoDB" id="5459344at2"/>
<accession>A0A2N8KWR9</accession>
<reference evidence="2 3" key="1">
    <citation type="submission" date="2018-01" db="EMBL/GenBank/DDBJ databases">
        <title>Draft genome sequence of Paucibacter aquatile CR182 isolated from freshwater of the Nakdong River.</title>
        <authorList>
            <person name="Choi A."/>
            <person name="Chung E.J."/>
        </authorList>
    </citation>
    <scope>NUCLEOTIDE SEQUENCE [LARGE SCALE GENOMIC DNA]</scope>
    <source>
        <strain evidence="2 3">CR182</strain>
    </source>
</reference>
<dbReference type="AlphaFoldDB" id="A0A2N8KWR9"/>
<dbReference type="Pfam" id="PF04391">
    <property type="entry name" value="DUF533"/>
    <property type="match status" value="1"/>
</dbReference>
<evidence type="ECO:0000256" key="1">
    <source>
        <dbReference type="SAM" id="MobiDB-lite"/>
    </source>
</evidence>
<feature type="compositionally biased region" description="Low complexity" evidence="1">
    <location>
        <begin position="83"/>
        <end position="109"/>
    </location>
</feature>
<keyword evidence="3" id="KW-1185">Reference proteome</keyword>
<comment type="caution">
    <text evidence="2">The sequence shown here is derived from an EMBL/GenBank/DDBJ whole genome shotgun (WGS) entry which is preliminary data.</text>
</comment>
<dbReference type="RefSeq" id="WP_102767771.1">
    <property type="nucleotide sequence ID" value="NZ_POSP01000003.1"/>
</dbReference>
<evidence type="ECO:0000313" key="3">
    <source>
        <dbReference type="Proteomes" id="UP000235916"/>
    </source>
</evidence>
<dbReference type="SUPFAM" id="SSF158682">
    <property type="entry name" value="TerB-like"/>
    <property type="match status" value="1"/>
</dbReference>